<evidence type="ECO:0000259" key="2">
    <source>
        <dbReference type="Pfam" id="PF00345"/>
    </source>
</evidence>
<sequence length="245" mass="26417">MKILRILTAIVSPLLLLPGTSRAAAVIIWPVDPKIAATERATALWIENKGNEPITMQVRTLRWSQGPQGDLYDDQDEIVASPPIAVIPAGERQMIRVLRRERPAVAANDQTGPGERSYRLLIDEIPTANAPNASRLPAAELAVQMRYSVPLFTYAGSVTAAKPELTATVERSGSGRTLAIRNTGMLHARLVDIRTADDKKTSLASGLAGYVLAGQTMRWPVPDGVPDTSQIIANVNGADQRLAAR</sequence>
<dbReference type="Proteomes" id="UP000240996">
    <property type="component" value="Unassembled WGS sequence"/>
</dbReference>
<dbReference type="GO" id="GO:0030288">
    <property type="term" value="C:outer membrane-bounded periplasmic space"/>
    <property type="evidence" value="ECO:0007669"/>
    <property type="project" value="InterPro"/>
</dbReference>
<feature type="domain" description="Pili assembly chaperone N-terminal" evidence="2">
    <location>
        <begin position="36"/>
        <end position="152"/>
    </location>
</feature>
<proteinExistence type="predicted"/>
<organism evidence="3 4">
    <name type="scientific">Sphingomonas aerolata</name>
    <dbReference type="NCBI Taxonomy" id="185951"/>
    <lineage>
        <taxon>Bacteria</taxon>
        <taxon>Pseudomonadati</taxon>
        <taxon>Pseudomonadota</taxon>
        <taxon>Alphaproteobacteria</taxon>
        <taxon>Sphingomonadales</taxon>
        <taxon>Sphingomonadaceae</taxon>
        <taxon>Sphingomonas</taxon>
    </lineage>
</organism>
<dbReference type="Gene3D" id="2.60.40.10">
    <property type="entry name" value="Immunoglobulins"/>
    <property type="match status" value="1"/>
</dbReference>
<evidence type="ECO:0000313" key="3">
    <source>
        <dbReference type="EMBL" id="PTM45044.1"/>
    </source>
</evidence>
<comment type="caution">
    <text evidence="3">The sequence shown here is derived from an EMBL/GenBank/DDBJ whole genome shotgun (WGS) entry which is preliminary data.</text>
</comment>
<dbReference type="InterPro" id="IPR013783">
    <property type="entry name" value="Ig-like_fold"/>
</dbReference>
<dbReference type="InterPro" id="IPR050643">
    <property type="entry name" value="Periplasmic_pilus_chap"/>
</dbReference>
<dbReference type="AlphaFoldDB" id="A0A2T4YNQ5"/>
<dbReference type="GO" id="GO:0071555">
    <property type="term" value="P:cell wall organization"/>
    <property type="evidence" value="ECO:0007669"/>
    <property type="project" value="InterPro"/>
</dbReference>
<evidence type="ECO:0000256" key="1">
    <source>
        <dbReference type="SAM" id="SignalP"/>
    </source>
</evidence>
<evidence type="ECO:0000313" key="4">
    <source>
        <dbReference type="Proteomes" id="UP000240996"/>
    </source>
</evidence>
<feature type="signal peptide" evidence="1">
    <location>
        <begin position="1"/>
        <end position="23"/>
    </location>
</feature>
<dbReference type="InterPro" id="IPR008962">
    <property type="entry name" value="PapD-like_sf"/>
</dbReference>
<accession>A0A2T4YNQ5</accession>
<dbReference type="Pfam" id="PF00345">
    <property type="entry name" value="PapD_N"/>
    <property type="match status" value="1"/>
</dbReference>
<dbReference type="SUPFAM" id="SSF49354">
    <property type="entry name" value="PapD-like"/>
    <property type="match status" value="1"/>
</dbReference>
<keyword evidence="4" id="KW-1185">Reference proteome</keyword>
<protein>
    <submittedName>
        <fullName evidence="3">Fimbrial chaperone protein</fullName>
    </submittedName>
</protein>
<feature type="chain" id="PRO_5015511851" evidence="1">
    <location>
        <begin position="24"/>
        <end position="245"/>
    </location>
</feature>
<gene>
    <name evidence="3" type="ORF">C8J24_3261</name>
</gene>
<dbReference type="RefSeq" id="WP_167396790.1">
    <property type="nucleotide sequence ID" value="NZ_PZZN01000003.1"/>
</dbReference>
<dbReference type="PANTHER" id="PTHR30251:SF4">
    <property type="entry name" value="SLR1668 PROTEIN"/>
    <property type="match status" value="1"/>
</dbReference>
<name>A0A2T4YNQ5_9SPHN</name>
<keyword evidence="1" id="KW-0732">Signal</keyword>
<dbReference type="PANTHER" id="PTHR30251">
    <property type="entry name" value="PILUS ASSEMBLY CHAPERONE"/>
    <property type="match status" value="1"/>
</dbReference>
<dbReference type="InterPro" id="IPR016147">
    <property type="entry name" value="Pili_assmbl_chaperone_N"/>
</dbReference>
<reference evidence="3 4" key="1">
    <citation type="submission" date="2018-04" db="EMBL/GenBank/DDBJ databases">
        <title>Genomic Encyclopedia of Type Strains, Phase III (KMG-III): the genomes of soil and plant-associated and newly described type strains.</title>
        <authorList>
            <person name="Whitman W."/>
        </authorList>
    </citation>
    <scope>NUCLEOTIDE SEQUENCE [LARGE SCALE GENOMIC DNA]</scope>
    <source>
        <strain evidence="3 4">NW12</strain>
    </source>
</reference>
<dbReference type="EMBL" id="PZZN01000003">
    <property type="protein sequence ID" value="PTM45044.1"/>
    <property type="molecule type" value="Genomic_DNA"/>
</dbReference>